<evidence type="ECO:0000256" key="4">
    <source>
        <dbReference type="ARBA" id="ARBA00023136"/>
    </source>
</evidence>
<comment type="caution">
    <text evidence="7">The sequence shown here is derived from an EMBL/GenBank/DDBJ whole genome shotgun (WGS) entry which is preliminary data.</text>
</comment>
<gene>
    <name evidence="7" type="ORF">AAG570_007697</name>
</gene>
<evidence type="ECO:0000313" key="8">
    <source>
        <dbReference type="Proteomes" id="UP001558652"/>
    </source>
</evidence>
<dbReference type="InterPro" id="IPR036259">
    <property type="entry name" value="MFS_trans_sf"/>
</dbReference>
<evidence type="ECO:0000256" key="5">
    <source>
        <dbReference type="SAM" id="Phobius"/>
    </source>
</evidence>
<dbReference type="InterPro" id="IPR005829">
    <property type="entry name" value="Sugar_transporter_CS"/>
</dbReference>
<evidence type="ECO:0000256" key="1">
    <source>
        <dbReference type="ARBA" id="ARBA00004141"/>
    </source>
</evidence>
<feature type="transmembrane region" description="Helical" evidence="5">
    <location>
        <begin position="355"/>
        <end position="376"/>
    </location>
</feature>
<dbReference type="InterPro" id="IPR050549">
    <property type="entry name" value="MFS_Trehalose_Transporter"/>
</dbReference>
<dbReference type="InterPro" id="IPR020846">
    <property type="entry name" value="MFS_dom"/>
</dbReference>
<sequence>MQETGHPMRLTSEEVSWMVSLLYLGNILSPLPAGYLMDKFGRKTALMFLSVIPLSSWVMILFAYNPVMLYVARFFSGIWSGIVSTIAPMYLAEISEPRVRGALSTFVQLMTNLGVLTEYIIGPIISYEALACISKEAASKSLAWLRGQRSETGVADELTLMEHAVYEEMKNKGRFRDLIASKGNKRALVIVEALALLQRMSGISALMAYTSTTLPARGAGVLSPNDCVIVMGLVWVASVFIATFLVDSLGRRPLLLVSTCGCGLAMFLAGGWFFLDTHTDFDVSEFYWVPFGSFLLYGLCFCIGLGPIASTVQGEAFPTNIKGLASGVTSVVLAITSFIMNKVYHPIAEGVGMFLNYWIFAGSCLAATLFVVFYVIETKGKTLHEIQEELNKSKKRKEKNPAIV</sequence>
<accession>A0ABD0Y7I1</accession>
<dbReference type="PROSITE" id="PS00217">
    <property type="entry name" value="SUGAR_TRANSPORT_2"/>
    <property type="match status" value="1"/>
</dbReference>
<keyword evidence="4 5" id="KW-0472">Membrane</keyword>
<dbReference type="SUPFAM" id="SSF103473">
    <property type="entry name" value="MFS general substrate transporter"/>
    <property type="match status" value="1"/>
</dbReference>
<dbReference type="EMBL" id="JBFDAA010000021">
    <property type="protein sequence ID" value="KAL1114873.1"/>
    <property type="molecule type" value="Genomic_DNA"/>
</dbReference>
<feature type="transmembrane region" description="Helical" evidence="5">
    <location>
        <begin position="187"/>
        <end position="208"/>
    </location>
</feature>
<feature type="transmembrane region" description="Helical" evidence="5">
    <location>
        <begin position="15"/>
        <end position="37"/>
    </location>
</feature>
<feature type="domain" description="Major facilitator superfamily (MFS) profile" evidence="6">
    <location>
        <begin position="1"/>
        <end position="379"/>
    </location>
</feature>
<evidence type="ECO:0000259" key="6">
    <source>
        <dbReference type="PROSITE" id="PS50850"/>
    </source>
</evidence>
<keyword evidence="2 5" id="KW-0812">Transmembrane</keyword>
<dbReference type="PANTHER" id="PTHR48021">
    <property type="match status" value="1"/>
</dbReference>
<feature type="transmembrane region" description="Helical" evidence="5">
    <location>
        <begin position="287"/>
        <end position="309"/>
    </location>
</feature>
<dbReference type="InterPro" id="IPR003663">
    <property type="entry name" value="Sugar/inositol_transpt"/>
</dbReference>
<feature type="transmembrane region" description="Helical" evidence="5">
    <location>
        <begin position="253"/>
        <end position="275"/>
    </location>
</feature>
<name>A0ABD0Y7I1_9HEMI</name>
<feature type="transmembrane region" description="Helical" evidence="5">
    <location>
        <begin position="228"/>
        <end position="246"/>
    </location>
</feature>
<organism evidence="7 8">
    <name type="scientific">Ranatra chinensis</name>
    <dbReference type="NCBI Taxonomy" id="642074"/>
    <lineage>
        <taxon>Eukaryota</taxon>
        <taxon>Metazoa</taxon>
        <taxon>Ecdysozoa</taxon>
        <taxon>Arthropoda</taxon>
        <taxon>Hexapoda</taxon>
        <taxon>Insecta</taxon>
        <taxon>Pterygota</taxon>
        <taxon>Neoptera</taxon>
        <taxon>Paraneoptera</taxon>
        <taxon>Hemiptera</taxon>
        <taxon>Heteroptera</taxon>
        <taxon>Panheteroptera</taxon>
        <taxon>Nepomorpha</taxon>
        <taxon>Nepidae</taxon>
        <taxon>Ranatrinae</taxon>
        <taxon>Ranatra</taxon>
    </lineage>
</organism>
<comment type="subcellular location">
    <subcellularLocation>
        <location evidence="1">Membrane</location>
        <topology evidence="1">Multi-pass membrane protein</topology>
    </subcellularLocation>
</comment>
<evidence type="ECO:0000256" key="3">
    <source>
        <dbReference type="ARBA" id="ARBA00022989"/>
    </source>
</evidence>
<dbReference type="PROSITE" id="PS50850">
    <property type="entry name" value="MFS"/>
    <property type="match status" value="1"/>
</dbReference>
<dbReference type="PANTHER" id="PTHR48021:SF46">
    <property type="entry name" value="MAJOR FACILITATOR SUPERFAMILY (MFS) PROFILE DOMAIN-CONTAINING PROTEIN"/>
    <property type="match status" value="1"/>
</dbReference>
<dbReference type="AlphaFoldDB" id="A0ABD0Y7I1"/>
<feature type="transmembrane region" description="Helical" evidence="5">
    <location>
        <begin position="321"/>
        <end position="340"/>
    </location>
</feature>
<evidence type="ECO:0000256" key="2">
    <source>
        <dbReference type="ARBA" id="ARBA00022692"/>
    </source>
</evidence>
<keyword evidence="3 5" id="KW-1133">Transmembrane helix</keyword>
<reference evidence="7 8" key="1">
    <citation type="submission" date="2024-07" db="EMBL/GenBank/DDBJ databases">
        <title>Chromosome-level genome assembly of the water stick insect Ranatra chinensis (Heteroptera: Nepidae).</title>
        <authorList>
            <person name="Liu X."/>
        </authorList>
    </citation>
    <scope>NUCLEOTIDE SEQUENCE [LARGE SCALE GENOMIC DNA]</scope>
    <source>
        <strain evidence="7">Cailab_2021Rc</strain>
        <tissue evidence="7">Muscle</tissue>
    </source>
</reference>
<dbReference type="GO" id="GO:0016020">
    <property type="term" value="C:membrane"/>
    <property type="evidence" value="ECO:0007669"/>
    <property type="project" value="UniProtKB-SubCell"/>
</dbReference>
<evidence type="ECO:0000313" key="7">
    <source>
        <dbReference type="EMBL" id="KAL1114873.1"/>
    </source>
</evidence>
<feature type="transmembrane region" description="Helical" evidence="5">
    <location>
        <begin position="70"/>
        <end position="91"/>
    </location>
</feature>
<dbReference type="InterPro" id="IPR005828">
    <property type="entry name" value="MFS_sugar_transport-like"/>
</dbReference>
<dbReference type="Gene3D" id="1.20.1250.20">
    <property type="entry name" value="MFS general substrate transporter like domains"/>
    <property type="match status" value="2"/>
</dbReference>
<feature type="transmembrane region" description="Helical" evidence="5">
    <location>
        <begin position="44"/>
        <end position="64"/>
    </location>
</feature>
<dbReference type="Proteomes" id="UP001558652">
    <property type="component" value="Unassembled WGS sequence"/>
</dbReference>
<keyword evidence="8" id="KW-1185">Reference proteome</keyword>
<proteinExistence type="predicted"/>
<protein>
    <recommendedName>
        <fullName evidence="6">Major facilitator superfamily (MFS) profile domain-containing protein</fullName>
    </recommendedName>
</protein>
<dbReference type="PROSITE" id="PS00216">
    <property type="entry name" value="SUGAR_TRANSPORT_1"/>
    <property type="match status" value="1"/>
</dbReference>
<dbReference type="Pfam" id="PF00083">
    <property type="entry name" value="Sugar_tr"/>
    <property type="match status" value="2"/>
</dbReference>
<dbReference type="PRINTS" id="PR00171">
    <property type="entry name" value="SUGRTRNSPORT"/>
</dbReference>